<sequence>MNTAHIKAPEGSDRFLNLVDFKWLMAGIGWWVNLSRLQSDKAYLDECLQRAMTSDSELLRKRSVEMLGLSDAPCDKAMSSTSIGLAL</sequence>
<dbReference type="AlphaFoldDB" id="A0A5Q0M504"/>
<evidence type="ECO:0000313" key="1">
    <source>
        <dbReference type="EMBL" id="QFZ84711.1"/>
    </source>
</evidence>
<reference evidence="1 2" key="1">
    <citation type="submission" date="2019-10" db="EMBL/GenBank/DDBJ databases">
        <title>Complete genome sequence of Variovorax paradoxus 5C-2.</title>
        <authorList>
            <person name="Gogoleva N.E."/>
            <person name="Balkin A.S."/>
        </authorList>
    </citation>
    <scope>NUCLEOTIDE SEQUENCE [LARGE SCALE GENOMIC DNA]</scope>
    <source>
        <strain evidence="1 2">5C-2</strain>
    </source>
</reference>
<organism evidence="1 2">
    <name type="scientific">Variovorax paradoxus</name>
    <dbReference type="NCBI Taxonomy" id="34073"/>
    <lineage>
        <taxon>Bacteria</taxon>
        <taxon>Pseudomonadati</taxon>
        <taxon>Pseudomonadota</taxon>
        <taxon>Betaproteobacteria</taxon>
        <taxon>Burkholderiales</taxon>
        <taxon>Comamonadaceae</taxon>
        <taxon>Variovorax</taxon>
    </lineage>
</organism>
<name>A0A5Q0M504_VARPD</name>
<gene>
    <name evidence="1" type="ORF">GFK26_19025</name>
</gene>
<dbReference type="RefSeq" id="WP_153283334.1">
    <property type="nucleotide sequence ID" value="NZ_CP045644.1"/>
</dbReference>
<protein>
    <submittedName>
        <fullName evidence="1">Uncharacterized protein</fullName>
    </submittedName>
</protein>
<accession>A0A5Q0M504</accession>
<dbReference type="EMBL" id="CP045644">
    <property type="protein sequence ID" value="QFZ84711.1"/>
    <property type="molecule type" value="Genomic_DNA"/>
</dbReference>
<dbReference type="Proteomes" id="UP000326780">
    <property type="component" value="Chromosome"/>
</dbReference>
<proteinExistence type="predicted"/>
<evidence type="ECO:0000313" key="2">
    <source>
        <dbReference type="Proteomes" id="UP000326780"/>
    </source>
</evidence>